<reference evidence="2 3" key="1">
    <citation type="submission" date="2019-05" db="EMBL/GenBank/DDBJ databases">
        <authorList>
            <person name="Qu J.-H."/>
        </authorList>
    </citation>
    <scope>NUCLEOTIDE SEQUENCE [LARGE SCALE GENOMIC DNA]</scope>
    <source>
        <strain evidence="2 3">NS28</strain>
    </source>
</reference>
<proteinExistence type="predicted"/>
<dbReference type="RefSeq" id="WP_139014371.1">
    <property type="nucleotide sequence ID" value="NZ_VBSN01000071.1"/>
</dbReference>
<dbReference type="Pfam" id="PF14064">
    <property type="entry name" value="HmuY"/>
    <property type="match status" value="1"/>
</dbReference>
<feature type="signal peptide" evidence="1">
    <location>
        <begin position="1"/>
        <end position="17"/>
    </location>
</feature>
<dbReference type="InterPro" id="IPR025921">
    <property type="entry name" value="HmuY"/>
</dbReference>
<feature type="chain" id="PRO_5024314573" description="HmuY protein" evidence="1">
    <location>
        <begin position="18"/>
        <end position="182"/>
    </location>
</feature>
<evidence type="ECO:0008006" key="4">
    <source>
        <dbReference type="Google" id="ProtNLM"/>
    </source>
</evidence>
<dbReference type="Proteomes" id="UP000323994">
    <property type="component" value="Unassembled WGS sequence"/>
</dbReference>
<sequence>MLKILLLALALIGNAFAPGTAEPQIILIKDLNANAKPFQYFSLVKGKEVSADSAKTAGWDLAFSKTTILVNGGSSGPGNGGAQMSEKRFDTITEAPQQGYKTDNENGNAIAGGSGNSWYTYDMGIHAIVPIPGRTILVKTASGQFAKMEIINYYKGAPENVPTEESSYFTFRYVLADDNGKF</sequence>
<comment type="caution">
    <text evidence="2">The sequence shown here is derived from an EMBL/GenBank/DDBJ whole genome shotgun (WGS) entry which is preliminary data.</text>
</comment>
<protein>
    <recommendedName>
        <fullName evidence="4">HmuY protein</fullName>
    </recommendedName>
</protein>
<dbReference type="OrthoDB" id="5510929at2"/>
<accession>A0A5M8QCL5</accession>
<dbReference type="CDD" id="cd12105">
    <property type="entry name" value="HmuY"/>
    <property type="match status" value="1"/>
</dbReference>
<dbReference type="EMBL" id="VBSN01000071">
    <property type="protein sequence ID" value="KAA6432640.1"/>
    <property type="molecule type" value="Genomic_DNA"/>
</dbReference>
<evidence type="ECO:0000313" key="2">
    <source>
        <dbReference type="EMBL" id="KAA6432640.1"/>
    </source>
</evidence>
<organism evidence="2 3">
    <name type="scientific">Dyadobacter flavalbus</name>
    <dbReference type="NCBI Taxonomy" id="2579942"/>
    <lineage>
        <taxon>Bacteria</taxon>
        <taxon>Pseudomonadati</taxon>
        <taxon>Bacteroidota</taxon>
        <taxon>Cytophagia</taxon>
        <taxon>Cytophagales</taxon>
        <taxon>Spirosomataceae</taxon>
        <taxon>Dyadobacter</taxon>
    </lineage>
</organism>
<name>A0A5M8QCL5_9BACT</name>
<evidence type="ECO:0000256" key="1">
    <source>
        <dbReference type="SAM" id="SignalP"/>
    </source>
</evidence>
<keyword evidence="3" id="KW-1185">Reference proteome</keyword>
<keyword evidence="1" id="KW-0732">Signal</keyword>
<dbReference type="AlphaFoldDB" id="A0A5M8QCL5"/>
<evidence type="ECO:0000313" key="3">
    <source>
        <dbReference type="Proteomes" id="UP000323994"/>
    </source>
</evidence>
<gene>
    <name evidence="2" type="ORF">FEM33_23235</name>
</gene>